<evidence type="ECO:0000313" key="3">
    <source>
        <dbReference type="Proteomes" id="UP000663722"/>
    </source>
</evidence>
<gene>
    <name evidence="2" type="ORF">dnm_008080</name>
</gene>
<dbReference type="EMBL" id="CP061800">
    <property type="protein sequence ID" value="QTA84808.1"/>
    <property type="molecule type" value="Genomic_DNA"/>
</dbReference>
<dbReference type="Gene3D" id="1.10.1330.10">
    <property type="entry name" value="Dockerin domain"/>
    <property type="match status" value="1"/>
</dbReference>
<feature type="domain" description="Cadherin-like" evidence="1">
    <location>
        <begin position="587"/>
        <end position="674"/>
    </location>
</feature>
<feature type="domain" description="Cadherin-like" evidence="1">
    <location>
        <begin position="498"/>
        <end position="584"/>
    </location>
</feature>
<dbReference type="InterPro" id="IPR013784">
    <property type="entry name" value="Carb-bd-like_fold"/>
</dbReference>
<feature type="domain" description="Cadherin-like" evidence="1">
    <location>
        <begin position="676"/>
        <end position="762"/>
    </location>
</feature>
<dbReference type="GO" id="GO:0000272">
    <property type="term" value="P:polysaccharide catabolic process"/>
    <property type="evidence" value="ECO:0007669"/>
    <property type="project" value="InterPro"/>
</dbReference>
<dbReference type="InterPro" id="IPR010221">
    <property type="entry name" value="VCBS_dom"/>
</dbReference>
<dbReference type="Proteomes" id="UP000663722">
    <property type="component" value="Chromosome"/>
</dbReference>
<dbReference type="KEGG" id="dmm:dnm_008080"/>
<dbReference type="Gene3D" id="2.60.40.680">
    <property type="match status" value="1"/>
</dbReference>
<dbReference type="GO" id="GO:0030246">
    <property type="term" value="F:carbohydrate binding"/>
    <property type="evidence" value="ECO:0007669"/>
    <property type="project" value="InterPro"/>
</dbReference>
<proteinExistence type="predicted"/>
<name>A0A975GLG9_9BACT</name>
<dbReference type="Gene3D" id="2.60.40.3440">
    <property type="match status" value="1"/>
</dbReference>
<dbReference type="SUPFAM" id="SSF49452">
    <property type="entry name" value="Starch-binding domain-like"/>
    <property type="match status" value="1"/>
</dbReference>
<dbReference type="NCBIfam" id="TIGR01965">
    <property type="entry name" value="VCBS_repeat"/>
    <property type="match status" value="1"/>
</dbReference>
<keyword evidence="3" id="KW-1185">Reference proteome</keyword>
<evidence type="ECO:0000313" key="2">
    <source>
        <dbReference type="EMBL" id="QTA84808.1"/>
    </source>
</evidence>
<accession>A0A975GLG9</accession>
<dbReference type="CDD" id="cd08547">
    <property type="entry name" value="Type_II_cohesin"/>
    <property type="match status" value="1"/>
</dbReference>
<dbReference type="InterPro" id="IPR036439">
    <property type="entry name" value="Dockerin_dom_sf"/>
</dbReference>
<dbReference type="InterPro" id="IPR041690">
    <property type="entry name" value="Cadherin_5"/>
</dbReference>
<dbReference type="InterPro" id="IPR008965">
    <property type="entry name" value="CBM2/CBM3_carb-bd_dom_sf"/>
</dbReference>
<sequence length="1330" mass="136482">MLACDSGGNLYAGGYFSTAGGVSAKYIAKWDGSAWTPLGSGMNGCVRALACDSGGNLYAGGYFTTAGGVSAKYIAKWDGIAWSALGDGMDTPVDALACDSDGNLYAGGNFTTAGRVSAKYIAKWDGITWRSLSIGMSFPVCALVCSGGNLYAGGGFTTAGRVSAKYIAKWDGIAWSALGDGMDNFVYALACDSGGNLYAGGNFTTAGGVSAKRIAKWNGSIWSALGSGMSGSVYALACDSGGNLYAGGWFTTAGGVSAKYIAKWNGSTWSALGSGMNNAVRALACDSGGNFYAGGDFTTAGGVSANYIARYVANTAPTADNDSHTTNEDTQLNISAPGILANDSDPDSNPLTAVKVSDPANGSVSLDTDGAFSYTPNGNYHGSDSFTYKANDGTDDSNVATVTVTVTPVDDPPVITGQNPISVAEETALTVIPAHLTITDPDSSVFTLAVSGGASYTVSGTTITPAADFNGTLTVPVTANDGTSDSGTYNLSVTVTAVNDVPQITGQVPLSVAEDSSLTVTPAHLTITDPDSSVFTLAVSGGANYTVSGTTITPAADFNGTLTVPVTANDGTSDSGTYNLSVTVTAVNDVPQITGQVPLSVAEDSSLTVTPAHLSITDPDSSAFTLTISRGASYTVSGTTITPAADFNGTLTVPVTANDGTDDSNTYDLSVTVTAVNDVPQITGQVPLTVSEDSSLTVTPAHLTITDPDSSAFTLTVSGGASYTVSGTTITPVADFNGTLTVPVTVSDGSSDSPAFNVTVAVSPVDDPPTLAAEIADVTADEDAPDNIIVLSDVFTDIDSDVSAIVKTLISNTNSDLVSAEIAGDTLTLTYQPDQHGEAVITVSGESDGKTAEDTFTVTVNPVDDPPVVAAEISDAEVTEGEPATVTDLAGMFMDIDNDDSAIILTVSGDNPSLVVPSLEGNTLTLAYQEDQIGMATVTVTAESGGKTVTEEFAVTVLPRTYAISGNVTYFSNALPVSDVLITLEGTNFYTGDPVTDTALTDKAGTYTFSDVVRGDYTITAFRDDEAVTESLSATDASKIALSVLGKQVLSEMQKKAADVTGNGSVTGLDASRLVRFTTGLIPAMSDNGKAASWQFDTDSSELSPDSDMENLDFVAAITGDVSGNYSPGSSPGALRTSRVSEVSVTVTPGEILSVPVILEQETAMEGIDIRISYDSDMLAPADVILAGGILEYEDYELTVNTDRDGEISLAIFAISDIFTGSGTVVTVNFDVIGPKGSSVLEFVEFRCNEIPVSDRYDESRDTGAVSGGFYLNGALSQCLRIRIDAEGETVTYDLNGDGRTAVEDAIIALRRGDLEGAIRALQCLTEVIH</sequence>
<dbReference type="Gene3D" id="2.60.40.10">
    <property type="entry name" value="Immunoglobulins"/>
    <property type="match status" value="1"/>
</dbReference>
<dbReference type="NCBIfam" id="NF012211">
    <property type="entry name" value="tand_rpt_95"/>
    <property type="match status" value="5"/>
</dbReference>
<reference evidence="2" key="1">
    <citation type="journal article" date="2021" name="Microb. Physiol.">
        <title>Proteogenomic Insights into the Physiology of Marine, Sulfate-Reducing, Filamentous Desulfonema limicola and Desulfonema magnum.</title>
        <authorList>
            <person name="Schnaars V."/>
            <person name="Wohlbrand L."/>
            <person name="Scheve S."/>
            <person name="Hinrichs C."/>
            <person name="Reinhardt R."/>
            <person name="Rabus R."/>
        </authorList>
    </citation>
    <scope>NUCLEOTIDE SEQUENCE</scope>
    <source>
        <strain evidence="2">4be13</strain>
    </source>
</reference>
<dbReference type="Pfam" id="PF17963">
    <property type="entry name" value="Big_9"/>
    <property type="match status" value="2"/>
</dbReference>
<dbReference type="Pfam" id="PF17892">
    <property type="entry name" value="Cadherin_5"/>
    <property type="match status" value="3"/>
</dbReference>
<dbReference type="SUPFAM" id="SSF101898">
    <property type="entry name" value="NHL repeat"/>
    <property type="match status" value="1"/>
</dbReference>
<evidence type="ECO:0000259" key="1">
    <source>
        <dbReference type="Pfam" id="PF17892"/>
    </source>
</evidence>
<organism evidence="2 3">
    <name type="scientific">Desulfonema magnum</name>
    <dbReference type="NCBI Taxonomy" id="45655"/>
    <lineage>
        <taxon>Bacteria</taxon>
        <taxon>Pseudomonadati</taxon>
        <taxon>Thermodesulfobacteriota</taxon>
        <taxon>Desulfobacteria</taxon>
        <taxon>Desulfobacterales</taxon>
        <taxon>Desulfococcaceae</taxon>
        <taxon>Desulfonema</taxon>
    </lineage>
</organism>
<dbReference type="InterPro" id="IPR013783">
    <property type="entry name" value="Ig-like_fold"/>
</dbReference>
<dbReference type="SUPFAM" id="SSF49384">
    <property type="entry name" value="Carbohydrate-binding domain"/>
    <property type="match status" value="1"/>
</dbReference>
<protein>
    <submittedName>
        <fullName evidence="2">Immunoglobulin domain-containing protein</fullName>
    </submittedName>
</protein>